<sequence length="150" mass="16567">MLKPLLPISALIFLALTQSCSQANSHGNDYTVEVPAARPKTAAELRAELLQREQSAPQEYLQVQGTHHRNFINQLVLEGDITNQATLARFKDPVLSVTWYSQTQTELGTQQYPIYEFVRPQGMTHYKLKTAAPNEVATVSIGIAGATAID</sequence>
<dbReference type="EMBL" id="JAUQSX010000011">
    <property type="protein sequence ID" value="MDO7848510.1"/>
    <property type="molecule type" value="Genomic_DNA"/>
</dbReference>
<gene>
    <name evidence="2" type="ORF">Q5H92_19240</name>
</gene>
<evidence type="ECO:0000256" key="1">
    <source>
        <dbReference type="SAM" id="SignalP"/>
    </source>
</evidence>
<evidence type="ECO:0000313" key="2">
    <source>
        <dbReference type="EMBL" id="MDO7848510.1"/>
    </source>
</evidence>
<dbReference type="PROSITE" id="PS51257">
    <property type="entry name" value="PROKAR_LIPOPROTEIN"/>
    <property type="match status" value="1"/>
</dbReference>
<protein>
    <submittedName>
        <fullName evidence="2">Uncharacterized protein</fullName>
    </submittedName>
</protein>
<dbReference type="RefSeq" id="WP_305013187.1">
    <property type="nucleotide sequence ID" value="NZ_JAUQSX010000011.1"/>
</dbReference>
<accession>A0ABT9AHC8</accession>
<comment type="caution">
    <text evidence="2">The sequence shown here is derived from an EMBL/GenBank/DDBJ whole genome shotgun (WGS) entry which is preliminary data.</text>
</comment>
<feature type="chain" id="PRO_5045841930" evidence="1">
    <location>
        <begin position="24"/>
        <end position="150"/>
    </location>
</feature>
<name>A0ABT9AHC8_9BACT</name>
<proteinExistence type="predicted"/>
<keyword evidence="3" id="KW-1185">Reference proteome</keyword>
<reference evidence="2" key="1">
    <citation type="submission" date="2023-07" db="EMBL/GenBank/DDBJ databases">
        <authorList>
            <person name="Kim M.K."/>
        </authorList>
    </citation>
    <scope>NUCLEOTIDE SEQUENCE</scope>
    <source>
        <strain evidence="2">M29</strain>
    </source>
</reference>
<keyword evidence="1" id="KW-0732">Signal</keyword>
<evidence type="ECO:0000313" key="3">
    <source>
        <dbReference type="Proteomes" id="UP001167796"/>
    </source>
</evidence>
<organism evidence="2 3">
    <name type="scientific">Hymenobacter mellowenesis</name>
    <dbReference type="NCBI Taxonomy" id="3063995"/>
    <lineage>
        <taxon>Bacteria</taxon>
        <taxon>Pseudomonadati</taxon>
        <taxon>Bacteroidota</taxon>
        <taxon>Cytophagia</taxon>
        <taxon>Cytophagales</taxon>
        <taxon>Hymenobacteraceae</taxon>
        <taxon>Hymenobacter</taxon>
    </lineage>
</organism>
<dbReference type="Proteomes" id="UP001167796">
    <property type="component" value="Unassembled WGS sequence"/>
</dbReference>
<feature type="signal peptide" evidence="1">
    <location>
        <begin position="1"/>
        <end position="23"/>
    </location>
</feature>